<dbReference type="Pfam" id="PF07791">
    <property type="entry name" value="Imm11"/>
    <property type="match status" value="1"/>
</dbReference>
<sequence>MLEKEPIGDLRDLAVLGRRPMIPGIDFMAGERFDPTIAIPQPLRYELNPEAPGEMPWFFKAGGPLMHDRMVEALRAAGVDNIDVYDALVVDPDDGSEWTDYKAVNIVGLVAAADMTKSIIDTSDSARLITTKFEKLVLDPAKAHGLLLFRLAEKVSAIIVHERVKAEIEARKIGPLGFIPPEKWFGAI</sequence>
<name>A0A1G2S4F5_9BACT</name>
<dbReference type="InterPro" id="IPR012433">
    <property type="entry name" value="Imm11"/>
</dbReference>
<evidence type="ECO:0000313" key="2">
    <source>
        <dbReference type="EMBL" id="OHA79608.1"/>
    </source>
</evidence>
<evidence type="ECO:0000259" key="1">
    <source>
        <dbReference type="Pfam" id="PF07791"/>
    </source>
</evidence>
<dbReference type="AlphaFoldDB" id="A0A1G2S4F5"/>
<reference evidence="2 3" key="1">
    <citation type="journal article" date="2016" name="Nat. Commun.">
        <title>Thousands of microbial genomes shed light on interconnected biogeochemical processes in an aquifer system.</title>
        <authorList>
            <person name="Anantharaman K."/>
            <person name="Brown C.T."/>
            <person name="Hug L.A."/>
            <person name="Sharon I."/>
            <person name="Castelle C.J."/>
            <person name="Probst A.J."/>
            <person name="Thomas B.C."/>
            <person name="Singh A."/>
            <person name="Wilkins M.J."/>
            <person name="Karaoz U."/>
            <person name="Brodie E.L."/>
            <person name="Williams K.H."/>
            <person name="Hubbard S.S."/>
            <person name="Banfield J.F."/>
        </authorList>
    </citation>
    <scope>NUCLEOTIDE SEQUENCE [LARGE SCALE GENOMIC DNA]</scope>
</reference>
<evidence type="ECO:0000313" key="3">
    <source>
        <dbReference type="Proteomes" id="UP000176997"/>
    </source>
</evidence>
<dbReference type="STRING" id="1802723.A2675_02540"/>
<organism evidence="2 3">
    <name type="scientific">Candidatus Yonathbacteria bacterium RIFCSPHIGHO2_01_FULL_51_10</name>
    <dbReference type="NCBI Taxonomy" id="1802723"/>
    <lineage>
        <taxon>Bacteria</taxon>
        <taxon>Candidatus Yonathiibacteriota</taxon>
    </lineage>
</organism>
<protein>
    <recommendedName>
        <fullName evidence="1">Immunity MXAN-0049 protein domain-containing protein</fullName>
    </recommendedName>
</protein>
<accession>A0A1G2S4F5</accession>
<comment type="caution">
    <text evidence="2">The sequence shown here is derived from an EMBL/GenBank/DDBJ whole genome shotgun (WGS) entry which is preliminary data.</text>
</comment>
<proteinExistence type="predicted"/>
<gene>
    <name evidence="2" type="ORF">A2675_02540</name>
</gene>
<feature type="domain" description="Immunity MXAN-0049 protein" evidence="1">
    <location>
        <begin position="62"/>
        <end position="179"/>
    </location>
</feature>
<dbReference type="EMBL" id="MHUS01000045">
    <property type="protein sequence ID" value="OHA79608.1"/>
    <property type="molecule type" value="Genomic_DNA"/>
</dbReference>
<dbReference type="Proteomes" id="UP000176997">
    <property type="component" value="Unassembled WGS sequence"/>
</dbReference>